<name>A0A0E9WM53_ANGAN</name>
<evidence type="ECO:0000313" key="1">
    <source>
        <dbReference type="EMBL" id="JAH90558.1"/>
    </source>
</evidence>
<accession>A0A0E9WM53</accession>
<protein>
    <submittedName>
        <fullName evidence="1">Uncharacterized protein</fullName>
    </submittedName>
</protein>
<dbReference type="AlphaFoldDB" id="A0A0E9WM53"/>
<organism evidence="1">
    <name type="scientific">Anguilla anguilla</name>
    <name type="common">European freshwater eel</name>
    <name type="synonym">Muraena anguilla</name>
    <dbReference type="NCBI Taxonomy" id="7936"/>
    <lineage>
        <taxon>Eukaryota</taxon>
        <taxon>Metazoa</taxon>
        <taxon>Chordata</taxon>
        <taxon>Craniata</taxon>
        <taxon>Vertebrata</taxon>
        <taxon>Euteleostomi</taxon>
        <taxon>Actinopterygii</taxon>
        <taxon>Neopterygii</taxon>
        <taxon>Teleostei</taxon>
        <taxon>Anguilliformes</taxon>
        <taxon>Anguillidae</taxon>
        <taxon>Anguilla</taxon>
    </lineage>
</organism>
<sequence>MKNEQLVEIPRLQMWLEQRTAYTGVSWDQGWEITSVEGTHSHLSWLLYYKGLPFLRLLLRDFLKELLVNVQQSHYNTPSQSSSCWYKSTLHSRHFSSLLLHKDSWSHFSSPSLPSGLRFNLFSSSTPCQICGPVSLLYKRHSLVSILSHCHIRFNVLFGVF</sequence>
<dbReference type="EMBL" id="GBXM01018019">
    <property type="protein sequence ID" value="JAH90558.1"/>
    <property type="molecule type" value="Transcribed_RNA"/>
</dbReference>
<reference evidence="1" key="1">
    <citation type="submission" date="2014-11" db="EMBL/GenBank/DDBJ databases">
        <authorList>
            <person name="Amaro Gonzalez C."/>
        </authorList>
    </citation>
    <scope>NUCLEOTIDE SEQUENCE</scope>
</reference>
<reference evidence="1" key="2">
    <citation type="journal article" date="2015" name="Fish Shellfish Immunol.">
        <title>Early steps in the European eel (Anguilla anguilla)-Vibrio vulnificus interaction in the gills: Role of the RtxA13 toxin.</title>
        <authorList>
            <person name="Callol A."/>
            <person name="Pajuelo D."/>
            <person name="Ebbesson L."/>
            <person name="Teles M."/>
            <person name="MacKenzie S."/>
            <person name="Amaro C."/>
        </authorList>
    </citation>
    <scope>NUCLEOTIDE SEQUENCE</scope>
</reference>
<proteinExistence type="predicted"/>